<dbReference type="InterPro" id="IPR052171">
    <property type="entry name" value="NHEJ_LigD"/>
</dbReference>
<dbReference type="NCBIfam" id="TIGR02778">
    <property type="entry name" value="ligD_pol"/>
    <property type="match status" value="1"/>
</dbReference>
<feature type="region of interest" description="Disordered" evidence="1">
    <location>
        <begin position="285"/>
        <end position="319"/>
    </location>
</feature>
<dbReference type="CDD" id="cd04861">
    <property type="entry name" value="LigD_Pol_like"/>
    <property type="match status" value="1"/>
</dbReference>
<dbReference type="EMBL" id="JROO01000021">
    <property type="protein sequence ID" value="KIH98630.1"/>
    <property type="molecule type" value="Genomic_DNA"/>
</dbReference>
<dbReference type="InterPro" id="IPR014145">
    <property type="entry name" value="LigD_pol_dom"/>
</dbReference>
<dbReference type="STRING" id="183763.LP52_11770"/>
<dbReference type="Proteomes" id="UP000031675">
    <property type="component" value="Unassembled WGS sequence"/>
</dbReference>
<reference evidence="4" key="1">
    <citation type="journal article" date="2015" name="Chem. Biol.">
        <title>Structure, bioactivity, and resistance mechanism of streptomonomicin, an unusual lasso Peptide from an understudied halophilic actinomycete.</title>
        <authorList>
            <person name="Metelev M."/>
            <person name="Tietz J.I."/>
            <person name="Melby J.O."/>
            <person name="Blair P.M."/>
            <person name="Zhu L."/>
            <person name="Livnat I."/>
            <person name="Severinov K."/>
            <person name="Mitchell D.A."/>
        </authorList>
    </citation>
    <scope>NUCLEOTIDE SEQUENCE [LARGE SCALE GENOMIC DNA]</scope>
    <source>
        <strain evidence="4">YIM 90003</strain>
    </source>
</reference>
<dbReference type="Gene3D" id="3.90.920.10">
    <property type="entry name" value="DNA primase, PRIM domain"/>
    <property type="match status" value="1"/>
</dbReference>
<accession>A0A0C2JIC7</accession>
<feature type="compositionally biased region" description="Basic and acidic residues" evidence="1">
    <location>
        <begin position="306"/>
        <end position="319"/>
    </location>
</feature>
<comment type="caution">
    <text evidence="3">The sequence shown here is derived from an EMBL/GenBank/DDBJ whole genome shotgun (WGS) entry which is preliminary data.</text>
</comment>
<protein>
    <recommendedName>
        <fullName evidence="2">DNA ligase D polymerase domain-containing protein</fullName>
    </recommendedName>
</protein>
<name>A0A0C2JIC7_9ACTN</name>
<dbReference type="OrthoDB" id="4296267at2"/>
<proteinExistence type="predicted"/>
<evidence type="ECO:0000313" key="4">
    <source>
        <dbReference type="Proteomes" id="UP000031675"/>
    </source>
</evidence>
<evidence type="ECO:0000313" key="3">
    <source>
        <dbReference type="EMBL" id="KIH98630.1"/>
    </source>
</evidence>
<organism evidence="3 4">
    <name type="scientific">Streptomonospora alba</name>
    <dbReference type="NCBI Taxonomy" id="183763"/>
    <lineage>
        <taxon>Bacteria</taxon>
        <taxon>Bacillati</taxon>
        <taxon>Actinomycetota</taxon>
        <taxon>Actinomycetes</taxon>
        <taxon>Streptosporangiales</taxon>
        <taxon>Nocardiopsidaceae</taxon>
        <taxon>Streptomonospora</taxon>
    </lineage>
</organism>
<sequence length="319" mass="35677">MSASSERMRAGRRTVALGNPDKELFGEGGATKRELAEHYRAVAPMMLPHVRERPLALHRFPDGIFADGDPSSSGGFFQKQLPAHAPDWVGGVEVRREQGGSITMAVCDDTASLIWLADQAVVTPHPWLSRTGDLERPDRIIVDLDPADDDFGRVREAARDVRAGLEEVGLVAFVMSTGSRGLHVVAPIRPERHFDTVREFARRLADLVAGRRPDAYTTEFRKDKRRGRLFLDVLRNSYAQHAVAPYSVRALPEAPVAVPLAWEELEGLDSARRWTLRTLGERLERNEKAGGDPWQGMARRARSPRKAAERLEKAERRAR</sequence>
<dbReference type="PANTHER" id="PTHR42705">
    <property type="entry name" value="BIFUNCTIONAL NON-HOMOLOGOUS END JOINING PROTEIN LIGD"/>
    <property type="match status" value="1"/>
</dbReference>
<gene>
    <name evidence="3" type="ORF">LP52_11770</name>
</gene>
<dbReference type="PANTHER" id="PTHR42705:SF2">
    <property type="entry name" value="BIFUNCTIONAL NON-HOMOLOGOUS END JOINING PROTEIN LIGD"/>
    <property type="match status" value="1"/>
</dbReference>
<dbReference type="RefSeq" id="WP_040273251.1">
    <property type="nucleotide sequence ID" value="NZ_JROO01000021.1"/>
</dbReference>
<evidence type="ECO:0000259" key="2">
    <source>
        <dbReference type="Pfam" id="PF21686"/>
    </source>
</evidence>
<feature type="domain" description="DNA ligase D polymerase" evidence="2">
    <location>
        <begin position="31"/>
        <end position="287"/>
    </location>
</feature>
<dbReference type="Pfam" id="PF21686">
    <property type="entry name" value="LigD_Prim-Pol"/>
    <property type="match status" value="1"/>
</dbReference>
<dbReference type="AlphaFoldDB" id="A0A0C2JIC7"/>
<evidence type="ECO:0000256" key="1">
    <source>
        <dbReference type="SAM" id="MobiDB-lite"/>
    </source>
</evidence>
<keyword evidence="4" id="KW-1185">Reference proteome</keyword>